<dbReference type="Proteomes" id="UP000095008">
    <property type="component" value="Unassembled WGS sequence"/>
</dbReference>
<sequence length="219" mass="24409">MVSENSLGRAHSLGRAQSPFQDVPAETLVETILRSHKILSRVHEEELQEARDRSVEMIAALRALEEYRTGIEKAIAEVRTVTAEQAKLVNAWNGRHQDFLENFDKKSAAIMEQVAGKHLALLDKKSAEVNQKATEQFKAIISQLAASLQLEIDALDKKVKDMSNNAIHDLNDFSSAVRKATNSLQEQSLKLYGRVLVLSVFGAFTGTVVALIAMHFWKK</sequence>
<dbReference type="Proteomes" id="UP000094893">
    <property type="component" value="Unassembled WGS sequence"/>
</dbReference>
<proteinExistence type="predicted"/>
<name>A0A1C2I4E2_ACITH</name>
<comment type="caution">
    <text evidence="2">The sequence shown here is derived from an EMBL/GenBank/DDBJ whole genome shotgun (WGS) entry which is preliminary data.</text>
</comment>
<evidence type="ECO:0000313" key="3">
    <source>
        <dbReference type="EMBL" id="OCX70942.1"/>
    </source>
</evidence>
<reference evidence="2 4" key="1">
    <citation type="journal article" date="2016" name="Int. J. Mol. Sci.">
        <title>Comparative genomics of the extreme acidophile Acidithiobacillus thiooxidans reveals intraspecific divergence and niche adaptation.</title>
        <authorList>
            <person name="Zhang X."/>
            <person name="Feng X."/>
            <person name="Tao J."/>
            <person name="Ma L."/>
            <person name="Xiao Y."/>
            <person name="Liang Y."/>
            <person name="Liu X."/>
            <person name="Yin H."/>
        </authorList>
    </citation>
    <scope>NUCLEOTIDE SEQUENCE [LARGE SCALE GENOMIC DNA]</scope>
    <source>
        <strain evidence="3 4">A02</strain>
        <strain evidence="2">DXS-W</strain>
    </source>
</reference>
<dbReference type="RefSeq" id="WP_024893677.1">
    <property type="nucleotide sequence ID" value="NZ_JAAOMO010000052.1"/>
</dbReference>
<keyword evidence="1" id="KW-0812">Transmembrane</keyword>
<keyword evidence="5" id="KW-1185">Reference proteome</keyword>
<feature type="transmembrane region" description="Helical" evidence="1">
    <location>
        <begin position="195"/>
        <end position="217"/>
    </location>
</feature>
<evidence type="ECO:0000313" key="2">
    <source>
        <dbReference type="EMBL" id="OCX70872.1"/>
    </source>
</evidence>
<gene>
    <name evidence="2" type="ORF">A6M23_13015</name>
    <name evidence="3" type="ORF">A6P07_13120</name>
</gene>
<organism evidence="2 5">
    <name type="scientific">Acidithiobacillus thiooxidans</name>
    <name type="common">Thiobacillus thiooxidans</name>
    <dbReference type="NCBI Taxonomy" id="930"/>
    <lineage>
        <taxon>Bacteria</taxon>
        <taxon>Pseudomonadati</taxon>
        <taxon>Pseudomonadota</taxon>
        <taxon>Acidithiobacillia</taxon>
        <taxon>Acidithiobacillales</taxon>
        <taxon>Acidithiobacillaceae</taxon>
        <taxon>Acidithiobacillus</taxon>
    </lineage>
</organism>
<keyword evidence="1" id="KW-0472">Membrane</keyword>
<accession>A0A1C2I4E2</accession>
<dbReference type="AlphaFoldDB" id="A0A1C2I4E2"/>
<keyword evidence="1" id="KW-1133">Transmembrane helix</keyword>
<evidence type="ECO:0000313" key="5">
    <source>
        <dbReference type="Proteomes" id="UP000095008"/>
    </source>
</evidence>
<dbReference type="EMBL" id="LWSA01000185">
    <property type="protein sequence ID" value="OCX70942.1"/>
    <property type="molecule type" value="Genomic_DNA"/>
</dbReference>
<dbReference type="EMBL" id="LWRY01000152">
    <property type="protein sequence ID" value="OCX70872.1"/>
    <property type="molecule type" value="Genomic_DNA"/>
</dbReference>
<evidence type="ECO:0000313" key="4">
    <source>
        <dbReference type="Proteomes" id="UP000094893"/>
    </source>
</evidence>
<protein>
    <submittedName>
        <fullName evidence="2">Uncharacterized protein</fullName>
    </submittedName>
</protein>
<evidence type="ECO:0000256" key="1">
    <source>
        <dbReference type="SAM" id="Phobius"/>
    </source>
</evidence>